<sequence length="79" mass="8348">TAPGTGNKQWALLLRTTIAGSVRDIVSGNTDNFDLSASSSYKAPLVVGDMVFFDVGAVTDTPGIATTDIDAYAQIWRLL</sequence>
<name>X0TSX8_9ZZZZ</name>
<dbReference type="AlphaFoldDB" id="X0TSX8"/>
<reference evidence="1" key="1">
    <citation type="journal article" date="2014" name="Front. Microbiol.">
        <title>High frequency of phylogenetically diverse reductive dehalogenase-homologous genes in deep subseafloor sedimentary metagenomes.</title>
        <authorList>
            <person name="Kawai M."/>
            <person name="Futagami T."/>
            <person name="Toyoda A."/>
            <person name="Takaki Y."/>
            <person name="Nishi S."/>
            <person name="Hori S."/>
            <person name="Arai W."/>
            <person name="Tsubouchi T."/>
            <person name="Morono Y."/>
            <person name="Uchiyama I."/>
            <person name="Ito T."/>
            <person name="Fujiyama A."/>
            <person name="Inagaki F."/>
            <person name="Takami H."/>
        </authorList>
    </citation>
    <scope>NUCLEOTIDE SEQUENCE</scope>
    <source>
        <strain evidence="1">Expedition CK06-06</strain>
    </source>
</reference>
<dbReference type="EMBL" id="BARS01010724">
    <property type="protein sequence ID" value="GAF96673.1"/>
    <property type="molecule type" value="Genomic_DNA"/>
</dbReference>
<proteinExistence type="predicted"/>
<accession>X0TSX8</accession>
<feature type="non-terminal residue" evidence="1">
    <location>
        <position position="1"/>
    </location>
</feature>
<comment type="caution">
    <text evidence="1">The sequence shown here is derived from an EMBL/GenBank/DDBJ whole genome shotgun (WGS) entry which is preliminary data.</text>
</comment>
<organism evidence="1">
    <name type="scientific">marine sediment metagenome</name>
    <dbReference type="NCBI Taxonomy" id="412755"/>
    <lineage>
        <taxon>unclassified sequences</taxon>
        <taxon>metagenomes</taxon>
        <taxon>ecological metagenomes</taxon>
    </lineage>
</organism>
<evidence type="ECO:0000313" key="1">
    <source>
        <dbReference type="EMBL" id="GAF96673.1"/>
    </source>
</evidence>
<protein>
    <submittedName>
        <fullName evidence="1">Uncharacterized protein</fullName>
    </submittedName>
</protein>
<gene>
    <name evidence="1" type="ORF">S01H1_19771</name>
</gene>